<dbReference type="SUPFAM" id="SSF55874">
    <property type="entry name" value="ATPase domain of HSP90 chaperone/DNA topoisomerase II/histidine kinase"/>
    <property type="match status" value="1"/>
</dbReference>
<dbReference type="GO" id="GO:0000155">
    <property type="term" value="F:phosphorelay sensor kinase activity"/>
    <property type="evidence" value="ECO:0007669"/>
    <property type="project" value="InterPro"/>
</dbReference>
<dbReference type="Pfam" id="PF02518">
    <property type="entry name" value="HATPase_c"/>
    <property type="match status" value="1"/>
</dbReference>
<dbReference type="PROSITE" id="PS50109">
    <property type="entry name" value="HIS_KIN"/>
    <property type="match status" value="1"/>
</dbReference>
<feature type="transmembrane region" description="Helical" evidence="15">
    <location>
        <begin position="156"/>
        <end position="178"/>
    </location>
</feature>
<comment type="catalytic activity">
    <reaction evidence="1">
        <text>ATP + protein L-histidine = ADP + protein N-phospho-L-histidine.</text>
        <dbReference type="EC" id="2.7.13.3"/>
    </reaction>
</comment>
<comment type="caution">
    <text evidence="18">The sequence shown here is derived from an EMBL/GenBank/DDBJ whole genome shotgun (WGS) entry which is preliminary data.</text>
</comment>
<evidence type="ECO:0000256" key="14">
    <source>
        <dbReference type="ARBA" id="ARBA00023136"/>
    </source>
</evidence>
<keyword evidence="19" id="KW-1185">Reference proteome</keyword>
<dbReference type="PANTHER" id="PTHR44936:SF5">
    <property type="entry name" value="SENSOR HISTIDINE KINASE ENVZ"/>
    <property type="match status" value="1"/>
</dbReference>
<keyword evidence="10" id="KW-0418">Kinase</keyword>
<dbReference type="InterPro" id="IPR036890">
    <property type="entry name" value="HATPase_C_sf"/>
</dbReference>
<dbReference type="CDD" id="cd06225">
    <property type="entry name" value="HAMP"/>
    <property type="match status" value="1"/>
</dbReference>
<evidence type="ECO:0000259" key="16">
    <source>
        <dbReference type="PROSITE" id="PS50109"/>
    </source>
</evidence>
<keyword evidence="4" id="KW-1003">Cell membrane</keyword>
<dbReference type="InterPro" id="IPR003594">
    <property type="entry name" value="HATPase_dom"/>
</dbReference>
<comment type="subcellular location">
    <subcellularLocation>
        <location evidence="2">Cell inner membrane</location>
        <topology evidence="2">Multi-pass membrane protein</topology>
    </subcellularLocation>
</comment>
<dbReference type="SUPFAM" id="SSF158472">
    <property type="entry name" value="HAMP domain-like"/>
    <property type="match status" value="1"/>
</dbReference>
<keyword evidence="14 15" id="KW-0472">Membrane</keyword>
<keyword evidence="7" id="KW-0808">Transferase</keyword>
<keyword evidence="13" id="KW-0902">Two-component regulatory system</keyword>
<evidence type="ECO:0000256" key="4">
    <source>
        <dbReference type="ARBA" id="ARBA00022475"/>
    </source>
</evidence>
<dbReference type="SMART" id="SM00387">
    <property type="entry name" value="HATPase_c"/>
    <property type="match status" value="1"/>
</dbReference>
<dbReference type="EMBL" id="JSZA02000010">
    <property type="protein sequence ID" value="KHD11018.1"/>
    <property type="molecule type" value="Genomic_DNA"/>
</dbReference>
<evidence type="ECO:0000313" key="19">
    <source>
        <dbReference type="Proteomes" id="UP000030428"/>
    </source>
</evidence>
<dbReference type="InterPro" id="IPR003660">
    <property type="entry name" value="HAMP_dom"/>
</dbReference>
<accession>A0A0A6PK77</accession>
<evidence type="ECO:0000256" key="8">
    <source>
        <dbReference type="ARBA" id="ARBA00022692"/>
    </source>
</evidence>
<dbReference type="InterPro" id="IPR050980">
    <property type="entry name" value="2C_sensor_his_kinase"/>
</dbReference>
<dbReference type="SMART" id="SM00388">
    <property type="entry name" value="HisKA"/>
    <property type="match status" value="1"/>
</dbReference>
<keyword evidence="8 15" id="KW-0812">Transmembrane</keyword>
<dbReference type="InterPro" id="IPR036097">
    <property type="entry name" value="HisK_dim/P_sf"/>
</dbReference>
<evidence type="ECO:0000256" key="10">
    <source>
        <dbReference type="ARBA" id="ARBA00022777"/>
    </source>
</evidence>
<evidence type="ECO:0000256" key="1">
    <source>
        <dbReference type="ARBA" id="ARBA00000085"/>
    </source>
</evidence>
<dbReference type="Proteomes" id="UP000030428">
    <property type="component" value="Unassembled WGS sequence"/>
</dbReference>
<evidence type="ECO:0000256" key="3">
    <source>
        <dbReference type="ARBA" id="ARBA00012438"/>
    </source>
</evidence>
<gene>
    <name evidence="18" type="ORF">PN36_03465</name>
</gene>
<dbReference type="SMART" id="SM00304">
    <property type="entry name" value="HAMP"/>
    <property type="match status" value="1"/>
</dbReference>
<evidence type="ECO:0000256" key="12">
    <source>
        <dbReference type="ARBA" id="ARBA00022989"/>
    </source>
</evidence>
<evidence type="ECO:0000256" key="7">
    <source>
        <dbReference type="ARBA" id="ARBA00022679"/>
    </source>
</evidence>
<evidence type="ECO:0000256" key="6">
    <source>
        <dbReference type="ARBA" id="ARBA00022553"/>
    </source>
</evidence>
<evidence type="ECO:0000256" key="15">
    <source>
        <dbReference type="SAM" id="Phobius"/>
    </source>
</evidence>
<dbReference type="GO" id="GO:0005524">
    <property type="term" value="F:ATP binding"/>
    <property type="evidence" value="ECO:0007669"/>
    <property type="project" value="UniProtKB-KW"/>
</dbReference>
<evidence type="ECO:0000256" key="9">
    <source>
        <dbReference type="ARBA" id="ARBA00022741"/>
    </source>
</evidence>
<protein>
    <recommendedName>
        <fullName evidence="3">histidine kinase</fullName>
        <ecNumber evidence="3">2.7.13.3</ecNumber>
    </recommendedName>
</protein>
<dbReference type="Gene3D" id="3.30.565.10">
    <property type="entry name" value="Histidine kinase-like ATPase, C-terminal domain"/>
    <property type="match status" value="1"/>
</dbReference>
<dbReference type="Pfam" id="PF00672">
    <property type="entry name" value="HAMP"/>
    <property type="match status" value="1"/>
</dbReference>
<keyword evidence="9" id="KW-0547">Nucleotide-binding</keyword>
<dbReference type="InterPro" id="IPR004358">
    <property type="entry name" value="Sig_transdc_His_kin-like_C"/>
</dbReference>
<dbReference type="Gene3D" id="1.10.8.500">
    <property type="entry name" value="HAMP domain in histidine kinase"/>
    <property type="match status" value="1"/>
</dbReference>
<sequence>MMKWWPKNLTGQTITLLLIALLGSQLFSFLIFSDEQRTALSEQKRKYTLSRIVPVVRLLEETPPAWHERILKATSSGWLKFQLAEQSAVNVSADNPLQRHLVELLDNKAQVWVQVKHKKQVKKRRRSLSWIVAIGLSSGQWLNVKIYRYSRTKPLISSSLISSLFMALAVTAIVIFILRRITHPLVALRVAAEKLGRGENTPPLPETGPADIRQTTHAFNQMNERLQRFVQDRTRLLAAISHDLRTPITILRLRAEFLEETETRDKILATLDEMQAMTEAALAFARDAATEEETRRVDLSALVASLCDDLADMGQDVQFIEEQKHPYACRPLSLKRALRNLIENAERYGKRARVSIEIGETELYINIDDEGPGIQGDKLERVFEPFVRLESSRSRETGGIGLGMSIARSIVRGHGGEIVLNNREGGGLRVIVMLPFLGRA</sequence>
<proteinExistence type="predicted"/>
<organism evidence="18 19">
    <name type="scientific">Candidatus Thiomargarita nelsonii</name>
    <dbReference type="NCBI Taxonomy" id="1003181"/>
    <lineage>
        <taxon>Bacteria</taxon>
        <taxon>Pseudomonadati</taxon>
        <taxon>Pseudomonadota</taxon>
        <taxon>Gammaproteobacteria</taxon>
        <taxon>Thiotrichales</taxon>
        <taxon>Thiotrichaceae</taxon>
        <taxon>Thiomargarita</taxon>
    </lineage>
</organism>
<keyword evidence="5" id="KW-0997">Cell inner membrane</keyword>
<dbReference type="EC" id="2.7.13.3" evidence="3"/>
<dbReference type="Gene3D" id="1.10.287.130">
    <property type="match status" value="1"/>
</dbReference>
<keyword evidence="12 15" id="KW-1133">Transmembrane helix</keyword>
<dbReference type="PRINTS" id="PR00344">
    <property type="entry name" value="BCTRLSENSOR"/>
</dbReference>
<dbReference type="InterPro" id="IPR005467">
    <property type="entry name" value="His_kinase_dom"/>
</dbReference>
<dbReference type="PROSITE" id="PS50885">
    <property type="entry name" value="HAMP"/>
    <property type="match status" value="1"/>
</dbReference>
<dbReference type="Pfam" id="PF00512">
    <property type="entry name" value="HisKA"/>
    <property type="match status" value="1"/>
</dbReference>
<dbReference type="AlphaFoldDB" id="A0A0A6PK77"/>
<evidence type="ECO:0000256" key="13">
    <source>
        <dbReference type="ARBA" id="ARBA00023012"/>
    </source>
</evidence>
<dbReference type="SUPFAM" id="SSF47384">
    <property type="entry name" value="Homodimeric domain of signal transducing histidine kinase"/>
    <property type="match status" value="1"/>
</dbReference>
<keyword evidence="11" id="KW-0067">ATP-binding</keyword>
<dbReference type="CDD" id="cd00082">
    <property type="entry name" value="HisKA"/>
    <property type="match status" value="1"/>
</dbReference>
<evidence type="ECO:0000313" key="18">
    <source>
        <dbReference type="EMBL" id="KHD11018.1"/>
    </source>
</evidence>
<evidence type="ECO:0000256" key="2">
    <source>
        <dbReference type="ARBA" id="ARBA00004429"/>
    </source>
</evidence>
<dbReference type="PANTHER" id="PTHR44936">
    <property type="entry name" value="SENSOR PROTEIN CREC"/>
    <property type="match status" value="1"/>
</dbReference>
<evidence type="ECO:0000256" key="5">
    <source>
        <dbReference type="ARBA" id="ARBA00022519"/>
    </source>
</evidence>
<dbReference type="GO" id="GO:0005886">
    <property type="term" value="C:plasma membrane"/>
    <property type="evidence" value="ECO:0007669"/>
    <property type="project" value="UniProtKB-SubCell"/>
</dbReference>
<dbReference type="InterPro" id="IPR003661">
    <property type="entry name" value="HisK_dim/P_dom"/>
</dbReference>
<feature type="domain" description="Histidine kinase" evidence="16">
    <location>
        <begin position="239"/>
        <end position="438"/>
    </location>
</feature>
<feature type="domain" description="HAMP" evidence="17">
    <location>
        <begin position="179"/>
        <end position="231"/>
    </location>
</feature>
<name>A0A0A6PK77_9GAMM</name>
<evidence type="ECO:0000259" key="17">
    <source>
        <dbReference type="PROSITE" id="PS50885"/>
    </source>
</evidence>
<evidence type="ECO:0000256" key="11">
    <source>
        <dbReference type="ARBA" id="ARBA00022840"/>
    </source>
</evidence>
<reference evidence="18 19" key="1">
    <citation type="journal article" date="2016" name="Front. Microbiol.">
        <title>Single-Cell (Meta-)Genomics of a Dimorphic Candidatus Thiomargarita nelsonii Reveals Genomic Plasticity.</title>
        <authorList>
            <person name="Flood B.E."/>
            <person name="Fliss P."/>
            <person name="Jones D.S."/>
            <person name="Dick G.J."/>
            <person name="Jain S."/>
            <person name="Kaster A.K."/>
            <person name="Winkel M."/>
            <person name="Mussmann M."/>
            <person name="Bailey J."/>
        </authorList>
    </citation>
    <scope>NUCLEOTIDE SEQUENCE [LARGE SCALE GENOMIC DNA]</scope>
    <source>
        <strain evidence="18">Hydrate Ridge</strain>
    </source>
</reference>
<feature type="transmembrane region" description="Helical" evidence="15">
    <location>
        <begin position="12"/>
        <end position="32"/>
    </location>
</feature>
<keyword evidence="6" id="KW-0597">Phosphoprotein</keyword>